<organism evidence="1 2">
    <name type="scientific">Sphingomonas lenta</name>
    <dbReference type="NCBI Taxonomy" id="1141887"/>
    <lineage>
        <taxon>Bacteria</taxon>
        <taxon>Pseudomonadati</taxon>
        <taxon>Pseudomonadota</taxon>
        <taxon>Alphaproteobacteria</taxon>
        <taxon>Sphingomonadales</taxon>
        <taxon>Sphingomonadaceae</taxon>
        <taxon>Sphingomonas</taxon>
    </lineage>
</organism>
<dbReference type="Proteomes" id="UP000218151">
    <property type="component" value="Unassembled WGS sequence"/>
</dbReference>
<dbReference type="Pfam" id="PF06824">
    <property type="entry name" value="Glyco_hydro_125"/>
    <property type="match status" value="1"/>
</dbReference>
<gene>
    <name evidence="1" type="ORF">CKY28_12830</name>
</gene>
<evidence type="ECO:0000313" key="2">
    <source>
        <dbReference type="Proteomes" id="UP000218151"/>
    </source>
</evidence>
<name>A0A2A2SDX7_9SPHN</name>
<comment type="caution">
    <text evidence="1">The sequence shown here is derived from an EMBL/GenBank/DDBJ whole genome shotgun (WGS) entry which is preliminary data.</text>
</comment>
<dbReference type="AlphaFoldDB" id="A0A2A2SDX7"/>
<dbReference type="InterPro" id="IPR008313">
    <property type="entry name" value="GH125"/>
</dbReference>
<dbReference type="EMBL" id="NSLI01000004">
    <property type="protein sequence ID" value="PAX07392.1"/>
    <property type="molecule type" value="Genomic_DNA"/>
</dbReference>
<dbReference type="PANTHER" id="PTHR31047:SF0">
    <property type="entry name" value="MEIOTICALLY UP-REGULATED GENE 157 PROTEIN"/>
    <property type="match status" value="1"/>
</dbReference>
<dbReference type="Gene3D" id="1.50.10.10">
    <property type="match status" value="1"/>
</dbReference>
<dbReference type="PANTHER" id="PTHR31047">
    <property type="entry name" value="MEIOTICALLY UP-REGULATED GENE 157 PROTEIN"/>
    <property type="match status" value="1"/>
</dbReference>
<dbReference type="InterPro" id="IPR012341">
    <property type="entry name" value="6hp_glycosidase-like_sf"/>
</dbReference>
<keyword evidence="2" id="KW-1185">Reference proteome</keyword>
<sequence length="457" mass="50414">MIRTTSATDDRPAARDRRFTSDAVERFIDEVEGSIADPELARLWRNCFPNTLDTTITHVPADDTGAPDTFVITGDIPAMWLRDSTAQVWPYLPLASDDPALARLIAGVVRRQARCILLDPYANAFYREAELGTWRDDLTEMRPGVHERKWELDSLAYFLRLSSGYHRATGDGVVFDDAWLEAAELVARTLRVEQLGPFRDQGSTYSFRRLCDFGDSLPNGGAGDPSRACGMVRSAFRPSDDACKLPFLVPANLMAATALADVVELLETMGRPTLATEYRSLAREIGNAAEAHGTVEHPAHGRIWAYEVDGFGGSYLMDDANVPSLLALPYLGVCDRNDDRYRRTRAFCLSADNPYFAAGGQARGVGSPHTGVGTVWPIAITMQALTSDDEGEILACLGMLRSTHDGTGFMHESLDPDAPAKFTRPWFAWANTLFGELIATVYRERPQLLRSPLPSMD</sequence>
<dbReference type="PIRSF" id="PIRSF028846">
    <property type="entry name" value="UCP028846"/>
    <property type="match status" value="1"/>
</dbReference>
<dbReference type="SMART" id="SM01149">
    <property type="entry name" value="DUF1237"/>
    <property type="match status" value="1"/>
</dbReference>
<evidence type="ECO:0000313" key="1">
    <source>
        <dbReference type="EMBL" id="PAX07392.1"/>
    </source>
</evidence>
<reference evidence="2" key="1">
    <citation type="submission" date="2017-09" db="EMBL/GenBank/DDBJ databases">
        <authorList>
            <person name="Feng G."/>
            <person name="Zhu H."/>
        </authorList>
    </citation>
    <scope>NUCLEOTIDE SEQUENCE [LARGE SCALE GENOMIC DNA]</scope>
    <source>
        <strain evidence="2">1PNM-20</strain>
    </source>
</reference>
<dbReference type="InterPro" id="IPR008928">
    <property type="entry name" value="6-hairpin_glycosidase_sf"/>
</dbReference>
<dbReference type="OrthoDB" id="181472at2"/>
<proteinExistence type="predicted"/>
<protein>
    <submittedName>
        <fullName evidence="1">Metal-independent alpha-mannosidase</fullName>
    </submittedName>
</protein>
<accession>A0A2A2SDX7</accession>
<dbReference type="GO" id="GO:0005975">
    <property type="term" value="P:carbohydrate metabolic process"/>
    <property type="evidence" value="ECO:0007669"/>
    <property type="project" value="InterPro"/>
</dbReference>
<dbReference type="SUPFAM" id="SSF48208">
    <property type="entry name" value="Six-hairpin glycosidases"/>
    <property type="match status" value="1"/>
</dbReference>